<accession>A0A0E0DDI0</accession>
<keyword evidence="3" id="KW-1185">Reference proteome</keyword>
<feature type="region of interest" description="Disordered" evidence="1">
    <location>
        <begin position="1"/>
        <end position="46"/>
    </location>
</feature>
<evidence type="ECO:0000313" key="2">
    <source>
        <dbReference type="EnsemblPlants" id="OMERI04G09760.1"/>
    </source>
</evidence>
<evidence type="ECO:0000256" key="1">
    <source>
        <dbReference type="SAM" id="MobiDB-lite"/>
    </source>
</evidence>
<feature type="compositionally biased region" description="Basic and acidic residues" evidence="1">
    <location>
        <begin position="37"/>
        <end position="46"/>
    </location>
</feature>
<reference evidence="2" key="2">
    <citation type="submission" date="2018-05" db="EMBL/GenBank/DDBJ databases">
        <title>OmerRS3 (Oryza meridionalis Reference Sequence Version 3).</title>
        <authorList>
            <person name="Zhang J."/>
            <person name="Kudrna D."/>
            <person name="Lee S."/>
            <person name="Talag J."/>
            <person name="Welchert J."/>
            <person name="Wing R.A."/>
        </authorList>
    </citation>
    <scope>NUCLEOTIDE SEQUENCE [LARGE SCALE GENOMIC DNA]</scope>
    <source>
        <strain evidence="2">cv. OR44</strain>
    </source>
</reference>
<sequence>METGPPPPLPPTRPPSVAAANPTPVCRRHQRRFGPYSREDKRGRKG</sequence>
<dbReference type="EnsemblPlants" id="OMERI04G09760.1">
    <property type="protein sequence ID" value="OMERI04G09760.1"/>
    <property type="gene ID" value="OMERI04G09760"/>
</dbReference>
<feature type="compositionally biased region" description="Pro residues" evidence="1">
    <location>
        <begin position="1"/>
        <end position="14"/>
    </location>
</feature>
<evidence type="ECO:0000313" key="3">
    <source>
        <dbReference type="Proteomes" id="UP000008021"/>
    </source>
</evidence>
<dbReference type="Gramene" id="OMERI04G09760.1">
    <property type="protein sequence ID" value="OMERI04G09760.1"/>
    <property type="gene ID" value="OMERI04G09760"/>
</dbReference>
<dbReference type="HOGENOM" id="CLU_3192207_0_0_1"/>
<protein>
    <submittedName>
        <fullName evidence="2">Uncharacterized protein</fullName>
    </submittedName>
</protein>
<dbReference type="AlphaFoldDB" id="A0A0E0DDI0"/>
<proteinExistence type="predicted"/>
<reference evidence="2" key="1">
    <citation type="submission" date="2015-04" db="UniProtKB">
        <authorList>
            <consortium name="EnsemblPlants"/>
        </authorList>
    </citation>
    <scope>IDENTIFICATION</scope>
</reference>
<dbReference type="Proteomes" id="UP000008021">
    <property type="component" value="Chromosome 4"/>
</dbReference>
<name>A0A0E0DDI0_9ORYZ</name>
<organism evidence="2">
    <name type="scientific">Oryza meridionalis</name>
    <dbReference type="NCBI Taxonomy" id="40149"/>
    <lineage>
        <taxon>Eukaryota</taxon>
        <taxon>Viridiplantae</taxon>
        <taxon>Streptophyta</taxon>
        <taxon>Embryophyta</taxon>
        <taxon>Tracheophyta</taxon>
        <taxon>Spermatophyta</taxon>
        <taxon>Magnoliopsida</taxon>
        <taxon>Liliopsida</taxon>
        <taxon>Poales</taxon>
        <taxon>Poaceae</taxon>
        <taxon>BOP clade</taxon>
        <taxon>Oryzoideae</taxon>
        <taxon>Oryzeae</taxon>
        <taxon>Oryzinae</taxon>
        <taxon>Oryza</taxon>
    </lineage>
</organism>